<dbReference type="Proteomes" id="UP000095039">
    <property type="component" value="Unassembled WGS sequence"/>
</dbReference>
<name>A0A1E5C0F0_9GAMM</name>
<accession>A0A1E5C0F0</accession>
<dbReference type="AlphaFoldDB" id="A0A1E5C0F0"/>
<organism evidence="1 2">
    <name type="scientific">Enterovibrio norvegicus FF-454</name>
    <dbReference type="NCBI Taxonomy" id="1185651"/>
    <lineage>
        <taxon>Bacteria</taxon>
        <taxon>Pseudomonadati</taxon>
        <taxon>Pseudomonadota</taxon>
        <taxon>Gammaproteobacteria</taxon>
        <taxon>Vibrionales</taxon>
        <taxon>Vibrionaceae</taxon>
        <taxon>Enterovibrio</taxon>
    </lineage>
</organism>
<evidence type="ECO:0000313" key="1">
    <source>
        <dbReference type="EMBL" id="OEE58949.1"/>
    </source>
</evidence>
<protein>
    <submittedName>
        <fullName evidence="1">Uncharacterized protein</fullName>
    </submittedName>
</protein>
<comment type="caution">
    <text evidence="1">The sequence shown here is derived from an EMBL/GenBank/DDBJ whole genome shotgun (WGS) entry which is preliminary data.</text>
</comment>
<dbReference type="EMBL" id="AJWN02000090">
    <property type="protein sequence ID" value="OEE58949.1"/>
    <property type="molecule type" value="Genomic_DNA"/>
</dbReference>
<keyword evidence="2" id="KW-1185">Reference proteome</keyword>
<reference evidence="1 2" key="1">
    <citation type="journal article" date="2012" name="Science">
        <title>Ecological populations of bacteria act as socially cohesive units of antibiotic production and resistance.</title>
        <authorList>
            <person name="Cordero O.X."/>
            <person name="Wildschutte H."/>
            <person name="Kirkup B."/>
            <person name="Proehl S."/>
            <person name="Ngo L."/>
            <person name="Hussain F."/>
            <person name="Le Roux F."/>
            <person name="Mincer T."/>
            <person name="Polz M.F."/>
        </authorList>
    </citation>
    <scope>NUCLEOTIDE SEQUENCE [LARGE SCALE GENOMIC DNA]</scope>
    <source>
        <strain evidence="1 2">FF-454</strain>
    </source>
</reference>
<proteinExistence type="predicted"/>
<gene>
    <name evidence="1" type="ORF">A1OK_02780</name>
</gene>
<evidence type="ECO:0000313" key="2">
    <source>
        <dbReference type="Proteomes" id="UP000095039"/>
    </source>
</evidence>
<sequence>MPRPIEVTESECPDKMLSTQARKAFARVLCIEPRIEERKSDTMLFTFMALFLLRVKNRFVVVINL</sequence>